<proteinExistence type="inferred from homology"/>
<keyword evidence="7" id="KW-1133">Transmembrane helix</keyword>
<dbReference type="InterPro" id="IPR001915">
    <property type="entry name" value="Peptidase_M48"/>
</dbReference>
<comment type="similarity">
    <text evidence="6">Belongs to the peptidase M48 family.</text>
</comment>
<evidence type="ECO:0000256" key="6">
    <source>
        <dbReference type="RuleBase" id="RU003983"/>
    </source>
</evidence>
<evidence type="ECO:0000313" key="10">
    <source>
        <dbReference type="Proteomes" id="UP000661607"/>
    </source>
</evidence>
<keyword evidence="4 6" id="KW-0862">Zinc</keyword>
<evidence type="ECO:0000256" key="4">
    <source>
        <dbReference type="ARBA" id="ARBA00022833"/>
    </source>
</evidence>
<feature type="transmembrane region" description="Helical" evidence="7">
    <location>
        <begin position="283"/>
        <end position="304"/>
    </location>
</feature>
<keyword evidence="7" id="KW-0472">Membrane</keyword>
<keyword evidence="10" id="KW-1185">Reference proteome</keyword>
<dbReference type="Gene3D" id="3.30.2010.10">
    <property type="entry name" value="Metalloproteases ('zincins'), catalytic domain"/>
    <property type="match status" value="1"/>
</dbReference>
<evidence type="ECO:0000256" key="3">
    <source>
        <dbReference type="ARBA" id="ARBA00022801"/>
    </source>
</evidence>
<dbReference type="PANTHER" id="PTHR34978:SF3">
    <property type="entry name" value="SLR0241 PROTEIN"/>
    <property type="match status" value="1"/>
</dbReference>
<evidence type="ECO:0000259" key="8">
    <source>
        <dbReference type="Pfam" id="PF01435"/>
    </source>
</evidence>
<keyword evidence="2" id="KW-0479">Metal-binding</keyword>
<feature type="transmembrane region" description="Helical" evidence="7">
    <location>
        <begin position="34"/>
        <end position="62"/>
    </location>
</feature>
<dbReference type="GO" id="GO:0008233">
    <property type="term" value="F:peptidase activity"/>
    <property type="evidence" value="ECO:0007669"/>
    <property type="project" value="UniProtKB-KW"/>
</dbReference>
<gene>
    <name evidence="9" type="ORF">H4W81_001817</name>
</gene>
<comment type="cofactor">
    <cofactor evidence="6">
        <name>Zn(2+)</name>
        <dbReference type="ChEBI" id="CHEBI:29105"/>
    </cofactor>
    <text evidence="6">Binds 1 zinc ion per subunit.</text>
</comment>
<dbReference type="GO" id="GO:0006508">
    <property type="term" value="P:proteolysis"/>
    <property type="evidence" value="ECO:0007669"/>
    <property type="project" value="UniProtKB-KW"/>
</dbReference>
<evidence type="ECO:0000256" key="1">
    <source>
        <dbReference type="ARBA" id="ARBA00022670"/>
    </source>
</evidence>
<evidence type="ECO:0000313" key="9">
    <source>
        <dbReference type="EMBL" id="MBE1559038.1"/>
    </source>
</evidence>
<sequence>MTMIVAGLVVALYLISQWAGPVLARATWPSRRPATAVVLWVSLLAAMAVVLLTLTLMILAWPPGPLHRWFEHLRSCMPGHTHVGELAALAVAVVGGGWLLLAAWRGMTRVSRTVTERRRHHEMVQLIARYPDSPRDVCLIEHPFALIYCLPRRARPIVMTTGLLKQLDGAQVEAVLEHERCHLQHRHHLVLAVADAMRTALPWSATVKHAVTELSTLVEMVADDAAVRRCGVAPVVDALHRLTPVTGPTGSLGAGDESGRRMKQRIARLEAGRGQARHPGPRAVLLLSLATLSGVLLAAVALHLPC</sequence>
<keyword evidence="1 6" id="KW-0645">Protease</keyword>
<evidence type="ECO:0000256" key="7">
    <source>
        <dbReference type="SAM" id="Phobius"/>
    </source>
</evidence>
<dbReference type="Proteomes" id="UP000661607">
    <property type="component" value="Unassembled WGS sequence"/>
</dbReference>
<dbReference type="CDD" id="cd07326">
    <property type="entry name" value="M56_BlaR1_MecR1_like"/>
    <property type="match status" value="1"/>
</dbReference>
<organism evidence="9 10">
    <name type="scientific">Nonomuraea africana</name>
    <dbReference type="NCBI Taxonomy" id="46171"/>
    <lineage>
        <taxon>Bacteria</taxon>
        <taxon>Bacillati</taxon>
        <taxon>Actinomycetota</taxon>
        <taxon>Actinomycetes</taxon>
        <taxon>Streptosporangiales</taxon>
        <taxon>Streptosporangiaceae</taxon>
        <taxon>Nonomuraea</taxon>
    </lineage>
</organism>
<evidence type="ECO:0000256" key="5">
    <source>
        <dbReference type="ARBA" id="ARBA00023049"/>
    </source>
</evidence>
<feature type="domain" description="Peptidase M48" evidence="8">
    <location>
        <begin position="143"/>
        <end position="198"/>
    </location>
</feature>
<accession>A0ABR9KAK2</accession>
<keyword evidence="7" id="KW-0812">Transmembrane</keyword>
<dbReference type="EMBL" id="JADBEF010000001">
    <property type="protein sequence ID" value="MBE1559038.1"/>
    <property type="molecule type" value="Genomic_DNA"/>
</dbReference>
<name>A0ABR9KAK2_9ACTN</name>
<evidence type="ECO:0000256" key="2">
    <source>
        <dbReference type="ARBA" id="ARBA00022723"/>
    </source>
</evidence>
<reference evidence="9 10" key="1">
    <citation type="submission" date="2020-10" db="EMBL/GenBank/DDBJ databases">
        <title>Sequencing the genomes of 1000 actinobacteria strains.</title>
        <authorList>
            <person name="Klenk H.-P."/>
        </authorList>
    </citation>
    <scope>NUCLEOTIDE SEQUENCE [LARGE SCALE GENOMIC DNA]</scope>
    <source>
        <strain evidence="9 10">DSM 43748</strain>
    </source>
</reference>
<dbReference type="PANTHER" id="PTHR34978">
    <property type="entry name" value="POSSIBLE SENSOR-TRANSDUCER PROTEIN BLAR"/>
    <property type="match status" value="1"/>
</dbReference>
<dbReference type="Pfam" id="PF01435">
    <property type="entry name" value="Peptidase_M48"/>
    <property type="match status" value="1"/>
</dbReference>
<protein>
    <submittedName>
        <fullName evidence="9">Zn-dependent protease with chaperone function</fullName>
    </submittedName>
</protein>
<keyword evidence="3 6" id="KW-0378">Hydrolase</keyword>
<keyword evidence="5 6" id="KW-0482">Metalloprotease</keyword>
<feature type="transmembrane region" description="Helical" evidence="7">
    <location>
        <begin position="83"/>
        <end position="104"/>
    </location>
</feature>
<comment type="caution">
    <text evidence="9">The sequence shown here is derived from an EMBL/GenBank/DDBJ whole genome shotgun (WGS) entry which is preliminary data.</text>
</comment>
<dbReference type="InterPro" id="IPR052173">
    <property type="entry name" value="Beta-lactam_resp_regulator"/>
</dbReference>